<dbReference type="InterPro" id="IPR003439">
    <property type="entry name" value="ABC_transporter-like_ATP-bd"/>
</dbReference>
<evidence type="ECO:0000259" key="5">
    <source>
        <dbReference type="PROSITE" id="PS50893"/>
    </source>
</evidence>
<dbReference type="EMBL" id="DTHO01000018">
    <property type="protein sequence ID" value="HGG99239.1"/>
    <property type="molecule type" value="Genomic_DNA"/>
</dbReference>
<dbReference type="PANTHER" id="PTHR43776">
    <property type="entry name" value="TRANSPORT ATP-BINDING PROTEIN"/>
    <property type="match status" value="1"/>
</dbReference>
<dbReference type="PROSITE" id="PS00211">
    <property type="entry name" value="ABC_TRANSPORTER_1"/>
    <property type="match status" value="1"/>
</dbReference>
<evidence type="ECO:0000256" key="4">
    <source>
        <dbReference type="ARBA" id="ARBA00022840"/>
    </source>
</evidence>
<keyword evidence="4 6" id="KW-0067">ATP-binding</keyword>
<evidence type="ECO:0000256" key="1">
    <source>
        <dbReference type="ARBA" id="ARBA00005417"/>
    </source>
</evidence>
<organism evidence="6">
    <name type="scientific">Thermodesulfovibrio aggregans</name>
    <dbReference type="NCBI Taxonomy" id="86166"/>
    <lineage>
        <taxon>Bacteria</taxon>
        <taxon>Pseudomonadati</taxon>
        <taxon>Nitrospirota</taxon>
        <taxon>Thermodesulfovibrionia</taxon>
        <taxon>Thermodesulfovibrionales</taxon>
        <taxon>Thermodesulfovibrionaceae</taxon>
        <taxon>Thermodesulfovibrio</taxon>
    </lineage>
</organism>
<dbReference type="FunFam" id="3.40.50.300:FF:000016">
    <property type="entry name" value="Oligopeptide ABC transporter ATP-binding component"/>
    <property type="match status" value="1"/>
</dbReference>
<dbReference type="GO" id="GO:0015833">
    <property type="term" value="P:peptide transport"/>
    <property type="evidence" value="ECO:0007669"/>
    <property type="project" value="InterPro"/>
</dbReference>
<feature type="domain" description="ABC transporter" evidence="5">
    <location>
        <begin position="4"/>
        <end position="247"/>
    </location>
</feature>
<gene>
    <name evidence="6" type="ORF">ENV75_02130</name>
</gene>
<accession>A0A7C4EK10</accession>
<sequence>MNILETLNLYKTFKLKNLEISAVEDLNLKIDTSDFFALVGESGSGKSTVAKLLLRLIRPDRGKILFKDRDIWHIEKEELKFFRRSVQVVFQDPYTSLNPRMKIYSIIEEPLRIHKVFLPEETKATIIDMIKRVGLNEEIFTLYPHQLSGGQRQRVAIARALILSPSILIADEPLSSLDVSLQASLLNLLIEMREIREFGILFITHDLNIVRTASNKVAVMHLGRIVEEGETEKIFKEPLHPYTKTLLNSIPGFHRRTRKKTICLSSEEFIAWSLKGCRFYPRCEYKMPECKNNPPLKIIDGRKLRCFLNF</sequence>
<dbReference type="InterPro" id="IPR050319">
    <property type="entry name" value="ABC_transp_ATP-bind"/>
</dbReference>
<keyword evidence="2" id="KW-0813">Transport</keyword>
<dbReference type="SMART" id="SM00382">
    <property type="entry name" value="AAA"/>
    <property type="match status" value="1"/>
</dbReference>
<protein>
    <submittedName>
        <fullName evidence="6">ABC transporter ATP-binding protein</fullName>
    </submittedName>
</protein>
<dbReference type="InterPro" id="IPR003593">
    <property type="entry name" value="AAA+_ATPase"/>
</dbReference>
<dbReference type="Pfam" id="PF00005">
    <property type="entry name" value="ABC_tran"/>
    <property type="match status" value="1"/>
</dbReference>
<dbReference type="GO" id="GO:0016887">
    <property type="term" value="F:ATP hydrolysis activity"/>
    <property type="evidence" value="ECO:0007669"/>
    <property type="project" value="InterPro"/>
</dbReference>
<evidence type="ECO:0000313" key="6">
    <source>
        <dbReference type="EMBL" id="HGG99239.1"/>
    </source>
</evidence>
<dbReference type="PANTHER" id="PTHR43776:SF7">
    <property type="entry name" value="D,D-DIPEPTIDE TRANSPORT ATP-BINDING PROTEIN DDPF-RELATED"/>
    <property type="match status" value="1"/>
</dbReference>
<dbReference type="CDD" id="cd03257">
    <property type="entry name" value="ABC_NikE_OppD_transporters"/>
    <property type="match status" value="1"/>
</dbReference>
<dbReference type="SUPFAM" id="SSF52540">
    <property type="entry name" value="P-loop containing nucleoside triphosphate hydrolases"/>
    <property type="match status" value="1"/>
</dbReference>
<comment type="caution">
    <text evidence="6">The sequence shown here is derived from an EMBL/GenBank/DDBJ whole genome shotgun (WGS) entry which is preliminary data.</text>
</comment>
<dbReference type="AlphaFoldDB" id="A0A7C4EK10"/>
<comment type="similarity">
    <text evidence="1">Belongs to the ABC transporter superfamily.</text>
</comment>
<dbReference type="GO" id="GO:0005524">
    <property type="term" value="F:ATP binding"/>
    <property type="evidence" value="ECO:0007669"/>
    <property type="project" value="UniProtKB-KW"/>
</dbReference>
<dbReference type="Pfam" id="PF08352">
    <property type="entry name" value="oligo_HPY"/>
    <property type="match status" value="1"/>
</dbReference>
<name>A0A7C4EK10_9BACT</name>
<dbReference type="GO" id="GO:0055085">
    <property type="term" value="P:transmembrane transport"/>
    <property type="evidence" value="ECO:0007669"/>
    <property type="project" value="UniProtKB-ARBA"/>
</dbReference>
<proteinExistence type="inferred from homology"/>
<dbReference type="PROSITE" id="PS50893">
    <property type="entry name" value="ABC_TRANSPORTER_2"/>
    <property type="match status" value="1"/>
</dbReference>
<dbReference type="Gene3D" id="3.40.50.300">
    <property type="entry name" value="P-loop containing nucleotide triphosphate hydrolases"/>
    <property type="match status" value="1"/>
</dbReference>
<evidence type="ECO:0000256" key="3">
    <source>
        <dbReference type="ARBA" id="ARBA00022741"/>
    </source>
</evidence>
<dbReference type="InterPro" id="IPR017871">
    <property type="entry name" value="ABC_transporter-like_CS"/>
</dbReference>
<evidence type="ECO:0000256" key="2">
    <source>
        <dbReference type="ARBA" id="ARBA00022448"/>
    </source>
</evidence>
<dbReference type="NCBIfam" id="TIGR01727">
    <property type="entry name" value="oligo_HPY"/>
    <property type="match status" value="1"/>
</dbReference>
<dbReference type="InterPro" id="IPR013563">
    <property type="entry name" value="Oligopep_ABC_C"/>
</dbReference>
<keyword evidence="3" id="KW-0547">Nucleotide-binding</keyword>
<dbReference type="InterPro" id="IPR027417">
    <property type="entry name" value="P-loop_NTPase"/>
</dbReference>
<reference evidence="6" key="1">
    <citation type="journal article" date="2020" name="mSystems">
        <title>Genome- and Community-Level Interaction Insights into Carbon Utilization and Element Cycling Functions of Hydrothermarchaeota in Hydrothermal Sediment.</title>
        <authorList>
            <person name="Zhou Z."/>
            <person name="Liu Y."/>
            <person name="Xu W."/>
            <person name="Pan J."/>
            <person name="Luo Z.H."/>
            <person name="Li M."/>
        </authorList>
    </citation>
    <scope>NUCLEOTIDE SEQUENCE [LARGE SCALE GENOMIC DNA]</scope>
    <source>
        <strain evidence="6">SpSt-788</strain>
    </source>
</reference>